<dbReference type="EMBL" id="JBEPSH010000002">
    <property type="protein sequence ID" value="MET4575692.1"/>
    <property type="molecule type" value="Genomic_DNA"/>
</dbReference>
<keyword evidence="3" id="KW-1185">Reference proteome</keyword>
<dbReference type="PANTHER" id="PTHR42760:SF96">
    <property type="entry name" value="3-OXOACYL-[ACYL-CARRIER-PROTEIN] REDUCTASE FABG"/>
    <property type="match status" value="1"/>
</dbReference>
<dbReference type="InterPro" id="IPR036291">
    <property type="entry name" value="NAD(P)-bd_dom_sf"/>
</dbReference>
<evidence type="ECO:0000313" key="3">
    <source>
        <dbReference type="Proteomes" id="UP001549320"/>
    </source>
</evidence>
<keyword evidence="2" id="KW-0560">Oxidoreductase</keyword>
<dbReference type="PRINTS" id="PR00081">
    <property type="entry name" value="GDHRDH"/>
</dbReference>
<sequence length="247" mass="25612">MKMSQSNEFAERVVAVVGGNVGVGPAVVKAFKECGAKVLVGSLHASASAELGADTDCISVDLADPLAASQFLDECERRVGVVQILIMVAPPVETRDALGISRQYMQNVIDVELVGPACMLQECARRLVSHKLGGRLISFVSMSGKTGAHKHVAPYAAAKGGLITYSRVLAAELAATGITVNMIATSLFEVQLAGKTDAAMAALVSGIPMGRAGRSEEASCAAMYLASDDSGYVTGETLNLSGGRFMD</sequence>
<accession>A0ABV2Q428</accession>
<dbReference type="Proteomes" id="UP001549320">
    <property type="component" value="Unassembled WGS sequence"/>
</dbReference>
<reference evidence="2 3" key="1">
    <citation type="submission" date="2024-06" db="EMBL/GenBank/DDBJ databases">
        <title>Sorghum-associated microbial communities from plants grown in Nebraska, USA.</title>
        <authorList>
            <person name="Schachtman D."/>
        </authorList>
    </citation>
    <scope>NUCLEOTIDE SEQUENCE [LARGE SCALE GENOMIC DNA]</scope>
    <source>
        <strain evidence="2 3">2709</strain>
    </source>
</reference>
<dbReference type="SUPFAM" id="SSF51735">
    <property type="entry name" value="NAD(P)-binding Rossmann-fold domains"/>
    <property type="match status" value="1"/>
</dbReference>
<dbReference type="Gene3D" id="3.40.50.720">
    <property type="entry name" value="NAD(P)-binding Rossmann-like Domain"/>
    <property type="match status" value="1"/>
</dbReference>
<proteinExistence type="inferred from homology"/>
<dbReference type="InterPro" id="IPR002347">
    <property type="entry name" value="SDR_fam"/>
</dbReference>
<name>A0ABV2Q428_9BURK</name>
<comment type="similarity">
    <text evidence="1">Belongs to the short-chain dehydrogenases/reductases (SDR) family.</text>
</comment>
<evidence type="ECO:0000256" key="1">
    <source>
        <dbReference type="ARBA" id="ARBA00006484"/>
    </source>
</evidence>
<protein>
    <submittedName>
        <fullName evidence="2">3-oxoacyl-[acyl-carrier protein] reductase</fullName>
        <ecNumber evidence="2">1.1.1.100</ecNumber>
    </submittedName>
</protein>
<dbReference type="PANTHER" id="PTHR42760">
    <property type="entry name" value="SHORT-CHAIN DEHYDROGENASES/REDUCTASES FAMILY MEMBER"/>
    <property type="match status" value="1"/>
</dbReference>
<organism evidence="2 3">
    <name type="scientific">Ottowia thiooxydans</name>
    <dbReference type="NCBI Taxonomy" id="219182"/>
    <lineage>
        <taxon>Bacteria</taxon>
        <taxon>Pseudomonadati</taxon>
        <taxon>Pseudomonadota</taxon>
        <taxon>Betaproteobacteria</taxon>
        <taxon>Burkholderiales</taxon>
        <taxon>Comamonadaceae</taxon>
        <taxon>Ottowia</taxon>
    </lineage>
</organism>
<evidence type="ECO:0000313" key="2">
    <source>
        <dbReference type="EMBL" id="MET4575692.1"/>
    </source>
</evidence>
<dbReference type="RefSeq" id="WP_354441315.1">
    <property type="nucleotide sequence ID" value="NZ_JBEPSH010000002.1"/>
</dbReference>
<comment type="caution">
    <text evidence="2">The sequence shown here is derived from an EMBL/GenBank/DDBJ whole genome shotgun (WGS) entry which is preliminary data.</text>
</comment>
<dbReference type="Pfam" id="PF13561">
    <property type="entry name" value="adh_short_C2"/>
    <property type="match status" value="1"/>
</dbReference>
<dbReference type="EC" id="1.1.1.100" evidence="2"/>
<dbReference type="GO" id="GO:0004316">
    <property type="term" value="F:3-oxoacyl-[acyl-carrier-protein] reductase (NADPH) activity"/>
    <property type="evidence" value="ECO:0007669"/>
    <property type="project" value="UniProtKB-EC"/>
</dbReference>
<gene>
    <name evidence="2" type="ORF">ABIE13_000792</name>
</gene>